<dbReference type="Proteomes" id="UP000011134">
    <property type="component" value="Unassembled WGS sequence"/>
</dbReference>
<dbReference type="InterPro" id="IPR019826">
    <property type="entry name" value="Carboxylesterase_B_AS"/>
</dbReference>
<name>L8JK76_9GAMM</name>
<dbReference type="InterPro" id="IPR029058">
    <property type="entry name" value="AB_hydrolase_fold"/>
</dbReference>
<evidence type="ECO:0000313" key="5">
    <source>
        <dbReference type="EMBL" id="ELR67822.1"/>
    </source>
</evidence>
<evidence type="ECO:0000256" key="3">
    <source>
        <dbReference type="RuleBase" id="RU361235"/>
    </source>
</evidence>
<evidence type="ECO:0000259" key="4">
    <source>
        <dbReference type="Pfam" id="PF00135"/>
    </source>
</evidence>
<comment type="similarity">
    <text evidence="1 3">Belongs to the type-B carboxylesterase/lipase family.</text>
</comment>
<gene>
    <name evidence="5" type="ORF">C942_00129</name>
</gene>
<dbReference type="SUPFAM" id="SSF53474">
    <property type="entry name" value="alpha/beta-Hydrolases"/>
    <property type="match status" value="1"/>
</dbReference>
<organism evidence="5 6">
    <name type="scientific">Photobacterium marinum</name>
    <dbReference type="NCBI Taxonomy" id="1056511"/>
    <lineage>
        <taxon>Bacteria</taxon>
        <taxon>Pseudomonadati</taxon>
        <taxon>Pseudomonadota</taxon>
        <taxon>Gammaproteobacteria</taxon>
        <taxon>Vibrionales</taxon>
        <taxon>Vibrionaceae</taxon>
        <taxon>Photobacterium</taxon>
    </lineage>
</organism>
<proteinExistence type="inferred from homology"/>
<evidence type="ECO:0000313" key="6">
    <source>
        <dbReference type="Proteomes" id="UP000011134"/>
    </source>
</evidence>
<keyword evidence="6" id="KW-1185">Reference proteome</keyword>
<dbReference type="InterPro" id="IPR050309">
    <property type="entry name" value="Type-B_Carboxylest/Lipase"/>
</dbReference>
<reference evidence="5 6" key="1">
    <citation type="submission" date="2012-12" db="EMBL/GenBank/DDBJ databases">
        <title>Genome Assembly of Photobacterium sp. AK15.</title>
        <authorList>
            <person name="Khatri I."/>
            <person name="Vaidya B."/>
            <person name="Srinivas T.N.R."/>
            <person name="Subramanian S."/>
            <person name="Pinnaka A."/>
        </authorList>
    </citation>
    <scope>NUCLEOTIDE SEQUENCE [LARGE SCALE GENOMIC DNA]</scope>
    <source>
        <strain evidence="5 6">AK15</strain>
    </source>
</reference>
<protein>
    <recommendedName>
        <fullName evidence="3">Carboxylic ester hydrolase</fullName>
        <ecNumber evidence="3">3.1.1.-</ecNumber>
    </recommendedName>
</protein>
<evidence type="ECO:0000256" key="1">
    <source>
        <dbReference type="ARBA" id="ARBA00005964"/>
    </source>
</evidence>
<dbReference type="Pfam" id="PF00135">
    <property type="entry name" value="COesterase"/>
    <property type="match status" value="1"/>
</dbReference>
<dbReference type="PATRIC" id="fig|1056511.3.peg.130"/>
<comment type="caution">
    <text evidence="5">The sequence shown here is derived from an EMBL/GenBank/DDBJ whole genome shotgun (WGS) entry which is preliminary data.</text>
</comment>
<dbReference type="AlphaFoldDB" id="L8JK76"/>
<sequence>MYLNIWRPKGVDIGGDLPVYVFIHGGSFESGSGSSLVNHGDTIVAQGAESGNPFISVSVNYRVGLLGSLWTDDLKGGNYGIGDQKRALEWVHQYIADFGGDPENVTVFGESAGAMSIGILQQETANKEENVAGKYYQRAIMQSNPYGIAYKNYDSAEKLQKTLRQYVEETPEFGGKSLEELDLEQLKKVQGYAKSGLVLVDSLLRSAPATSGMLPFAPYIEQKKNIWGQVVVEGYHLTDQPVDTQFIVPTVIGFNTDEANIFTSMLEALLFVNIEDKDGNYIIDHPAIPEIARNNNMYDLSVRAFYGFNGVLKANKLLGMDSYAPEDDSTLEGSGNNVAKFRMLANDMLFTCAARKVIQNQIDNPNGSNLTAMYHFNYDPGFNFWPMSVSPLTSLSCMNKDGTSKACHAAELPFVFNKPVDYVSQKIYPTKSDRELMSLMSRKWFDPQTFENKEMLPGLDNAVMIDGRGFSTINDWDKAMNGGRCELVKDLLL</sequence>
<feature type="domain" description="Carboxylesterase type B" evidence="4">
    <location>
        <begin position="2"/>
        <end position="445"/>
    </location>
</feature>
<accession>L8JK76</accession>
<dbReference type="GO" id="GO:0016787">
    <property type="term" value="F:hydrolase activity"/>
    <property type="evidence" value="ECO:0007669"/>
    <property type="project" value="UniProtKB-KW"/>
</dbReference>
<dbReference type="Gene3D" id="3.40.50.1820">
    <property type="entry name" value="alpha/beta hydrolase"/>
    <property type="match status" value="1"/>
</dbReference>
<dbReference type="InterPro" id="IPR002018">
    <property type="entry name" value="CarbesteraseB"/>
</dbReference>
<dbReference type="PROSITE" id="PS00122">
    <property type="entry name" value="CARBOXYLESTERASE_B_1"/>
    <property type="match status" value="1"/>
</dbReference>
<evidence type="ECO:0000256" key="2">
    <source>
        <dbReference type="ARBA" id="ARBA00022801"/>
    </source>
</evidence>
<dbReference type="PANTHER" id="PTHR11559">
    <property type="entry name" value="CARBOXYLESTERASE"/>
    <property type="match status" value="1"/>
</dbReference>
<keyword evidence="2 3" id="KW-0378">Hydrolase</keyword>
<dbReference type="EMBL" id="AMZO01000001">
    <property type="protein sequence ID" value="ELR67822.1"/>
    <property type="molecule type" value="Genomic_DNA"/>
</dbReference>
<dbReference type="EC" id="3.1.1.-" evidence="3"/>